<comment type="similarity">
    <text evidence="2">Belongs to the pterin-4-alpha-carbinolamine dehydratase family.</text>
</comment>
<feature type="compositionally biased region" description="Polar residues" evidence="6">
    <location>
        <begin position="1"/>
        <end position="12"/>
    </location>
</feature>
<dbReference type="PANTHER" id="PTHR12599">
    <property type="entry name" value="PTERIN-4-ALPHA-CARBINOLAMINE DEHYDRATASE"/>
    <property type="match status" value="1"/>
</dbReference>
<evidence type="ECO:0000259" key="7">
    <source>
        <dbReference type="Pfam" id="PF18029"/>
    </source>
</evidence>
<protein>
    <recommendedName>
        <fullName evidence="4">Putative pterin-4-alpha-carbinolamine dehydratase</fullName>
        <ecNumber evidence="3">4.2.1.96</ecNumber>
    </recommendedName>
</protein>
<dbReference type="SUPFAM" id="SSF55248">
    <property type="entry name" value="PCD-like"/>
    <property type="match status" value="1"/>
</dbReference>
<accession>A0A1I7MET1</accession>
<gene>
    <name evidence="8" type="ORF">SAMN04487966_101363</name>
</gene>
<dbReference type="Gene3D" id="3.30.1360.20">
    <property type="entry name" value="Transcriptional coactivator/pterin dehydratase"/>
    <property type="match status" value="1"/>
</dbReference>
<dbReference type="EC" id="4.2.1.96" evidence="3"/>
<dbReference type="GO" id="GO:0008124">
    <property type="term" value="F:4-alpha-hydroxytetrahydrobiopterin dehydratase activity"/>
    <property type="evidence" value="ECO:0007669"/>
    <property type="project" value="UniProtKB-EC"/>
</dbReference>
<sequence>MNDTPAHQNPESTVPGWRRPIPAEEVQERLGQQAELADWRHRLFGIYTAYQCPSSAVAVELLGRIAEVAEELDHHPDVDWRYEHVFITSCSHDAQGAVTTRDLRLAGRISQIAQELGVTAVPEQNTVYDIAVNTRDDSALEPFWTAAMGYEKDERTGDLRDPHRRGPGFWFQTTDTPQERALHVDVTGPSSGIQDMRGALAPLAAGNGEDGTFAPRWWIYTDADGNRVCLCTGEITRTDPDA</sequence>
<dbReference type="InterPro" id="IPR041581">
    <property type="entry name" value="Glyoxalase_6"/>
</dbReference>
<dbReference type="CDD" id="cd00488">
    <property type="entry name" value="PCD_DCoH"/>
    <property type="match status" value="1"/>
</dbReference>
<proteinExistence type="inferred from homology"/>
<feature type="domain" description="Glyoxalase-like" evidence="7">
    <location>
        <begin position="130"/>
        <end position="231"/>
    </location>
</feature>
<dbReference type="PANTHER" id="PTHR12599:SF0">
    <property type="entry name" value="PTERIN-4-ALPHA-CARBINOLAMINE DEHYDRATASE"/>
    <property type="match status" value="1"/>
</dbReference>
<evidence type="ECO:0000313" key="9">
    <source>
        <dbReference type="Proteomes" id="UP000198881"/>
    </source>
</evidence>
<reference evidence="8 9" key="1">
    <citation type="submission" date="2016-10" db="EMBL/GenBank/DDBJ databases">
        <authorList>
            <person name="de Groot N.N."/>
        </authorList>
    </citation>
    <scope>NUCLEOTIDE SEQUENCE [LARGE SCALE GENOMIC DNA]</scope>
    <source>
        <strain evidence="8 9">CGMCC 1.7054</strain>
    </source>
</reference>
<dbReference type="GO" id="GO:0006729">
    <property type="term" value="P:tetrahydrobiopterin biosynthetic process"/>
    <property type="evidence" value="ECO:0007669"/>
    <property type="project" value="InterPro"/>
</dbReference>
<dbReference type="EMBL" id="FPCG01000001">
    <property type="protein sequence ID" value="SFV20419.1"/>
    <property type="molecule type" value="Genomic_DNA"/>
</dbReference>
<evidence type="ECO:0000256" key="4">
    <source>
        <dbReference type="ARBA" id="ARBA00021735"/>
    </source>
</evidence>
<dbReference type="RefSeq" id="WP_177227794.1">
    <property type="nucleotide sequence ID" value="NZ_FPCG01000001.1"/>
</dbReference>
<feature type="region of interest" description="Disordered" evidence="6">
    <location>
        <begin position="1"/>
        <end position="20"/>
    </location>
</feature>
<dbReference type="Gene3D" id="3.10.180.10">
    <property type="entry name" value="2,3-Dihydroxybiphenyl 1,2-Dioxygenase, domain 1"/>
    <property type="match status" value="1"/>
</dbReference>
<dbReference type="AlphaFoldDB" id="A0A1I7MET1"/>
<dbReference type="Proteomes" id="UP000198881">
    <property type="component" value="Unassembled WGS sequence"/>
</dbReference>
<evidence type="ECO:0000256" key="3">
    <source>
        <dbReference type="ARBA" id="ARBA00013252"/>
    </source>
</evidence>
<dbReference type="Pfam" id="PF18029">
    <property type="entry name" value="Glyoxalase_6"/>
    <property type="match status" value="1"/>
</dbReference>
<dbReference type="InterPro" id="IPR029068">
    <property type="entry name" value="Glyas_Bleomycin-R_OHBP_Dase"/>
</dbReference>
<keyword evidence="9" id="KW-1185">Reference proteome</keyword>
<evidence type="ECO:0000256" key="1">
    <source>
        <dbReference type="ARBA" id="ARBA00001554"/>
    </source>
</evidence>
<dbReference type="Pfam" id="PF01329">
    <property type="entry name" value="Pterin_4a"/>
    <property type="match status" value="1"/>
</dbReference>
<name>A0A1I7MET1_9MICC</name>
<keyword evidence="5" id="KW-0456">Lyase</keyword>
<evidence type="ECO:0000256" key="6">
    <source>
        <dbReference type="SAM" id="MobiDB-lite"/>
    </source>
</evidence>
<evidence type="ECO:0000313" key="8">
    <source>
        <dbReference type="EMBL" id="SFV20419.1"/>
    </source>
</evidence>
<dbReference type="STRING" id="574650.SAMN04487966_101363"/>
<evidence type="ECO:0000256" key="2">
    <source>
        <dbReference type="ARBA" id="ARBA00006472"/>
    </source>
</evidence>
<dbReference type="InterPro" id="IPR001533">
    <property type="entry name" value="Pterin_deHydtase"/>
</dbReference>
<organism evidence="8 9">
    <name type="scientific">Micrococcus terreus</name>
    <dbReference type="NCBI Taxonomy" id="574650"/>
    <lineage>
        <taxon>Bacteria</taxon>
        <taxon>Bacillati</taxon>
        <taxon>Actinomycetota</taxon>
        <taxon>Actinomycetes</taxon>
        <taxon>Micrococcales</taxon>
        <taxon>Micrococcaceae</taxon>
        <taxon>Micrococcus</taxon>
    </lineage>
</organism>
<comment type="catalytic activity">
    <reaction evidence="1">
        <text>(4aS,6R)-4a-hydroxy-L-erythro-5,6,7,8-tetrahydrobiopterin = (6R)-L-erythro-6,7-dihydrobiopterin + H2O</text>
        <dbReference type="Rhea" id="RHEA:11920"/>
        <dbReference type="ChEBI" id="CHEBI:15377"/>
        <dbReference type="ChEBI" id="CHEBI:15642"/>
        <dbReference type="ChEBI" id="CHEBI:43120"/>
        <dbReference type="EC" id="4.2.1.96"/>
    </reaction>
</comment>
<dbReference type="InterPro" id="IPR036428">
    <property type="entry name" value="PCD_sf"/>
</dbReference>
<evidence type="ECO:0000256" key="5">
    <source>
        <dbReference type="ARBA" id="ARBA00023239"/>
    </source>
</evidence>